<dbReference type="WBParaSite" id="L893_g6099.t1">
    <property type="protein sequence ID" value="L893_g6099.t1"/>
    <property type="gene ID" value="L893_g6099"/>
</dbReference>
<dbReference type="PANTHER" id="PTHR22767:SF3">
    <property type="entry name" value="N-ALPHA-ACETYLTRANSFERASE 25, NATB AUXILIARY SUBUNIT"/>
    <property type="match status" value="1"/>
</dbReference>
<name>A0A1I8AJ23_9BILA</name>
<accession>A0A1I8AJ23</accession>
<proteinExistence type="inferred from homology"/>
<keyword evidence="4" id="KW-1185">Reference proteome</keyword>
<dbReference type="GO" id="GO:0031416">
    <property type="term" value="C:NatB complex"/>
    <property type="evidence" value="ECO:0007669"/>
    <property type="project" value="TreeGrafter"/>
</dbReference>
<organism evidence="4 5">
    <name type="scientific">Steinernema glaseri</name>
    <dbReference type="NCBI Taxonomy" id="37863"/>
    <lineage>
        <taxon>Eukaryota</taxon>
        <taxon>Metazoa</taxon>
        <taxon>Ecdysozoa</taxon>
        <taxon>Nematoda</taxon>
        <taxon>Chromadorea</taxon>
        <taxon>Rhabditida</taxon>
        <taxon>Tylenchina</taxon>
        <taxon>Panagrolaimomorpha</taxon>
        <taxon>Strongyloidoidea</taxon>
        <taxon>Steinernematidae</taxon>
        <taxon>Steinernema</taxon>
    </lineage>
</organism>
<keyword evidence="2" id="KW-0802">TPR repeat</keyword>
<reference evidence="5" key="1">
    <citation type="submission" date="2016-11" db="UniProtKB">
        <authorList>
            <consortium name="WormBaseParasite"/>
        </authorList>
    </citation>
    <scope>IDENTIFICATION</scope>
</reference>
<evidence type="ECO:0000313" key="4">
    <source>
        <dbReference type="Proteomes" id="UP000095287"/>
    </source>
</evidence>
<protein>
    <recommendedName>
        <fullName evidence="3">N-terminal acetyltransferase B complex subunit MDM20 homolog</fullName>
    </recommendedName>
</protein>
<sequence>MQQNDADQRVKDRRLKDLFEAIDAGQNKKAIQEADKLLKKHANFYNAIALKALAMIRLEGTAKALTIVTDLLEKQKNGIAMDDNTLDAICHCLKEASVPDRIVDMYANLVALNPNTEKYRAGLCLAYARIGDLNNQRKVLLDLSRMYKKPQYQYWNMTTWYMLALRNPNMRDMYLGLAIKTGERLTDSQNITSEGVDLYLDVLEEKEKYGTAVETMQNADIARHHIRPKPYISKKLCTLLIAHQEYTTANERLMNMLTNDPDEWSYWELLFDCAFTHYEVSKDKGVLDRLVDFVITKQFQDLSIEEKAIRPRMRAPMIARMELLRRLRAVDGYVPNGEIANTLQHFMNFINVFHKKPCCYIDIRKYLPLLDTEDCDNLVDHLNKKQSEINEKDQGPIIVLKERIKRALGMHENLTVAERRSIADELLSHLVDKCETEYIAGAGMAVLIVHLLWDIYLETEDPVALWEIVSLLEFSCERYPDATTKLLLMRMYGILGCMDNVVKLHDDLEIKYVQKDSMGYHLLPIYDQFGDFEHATKHFTALSAYFDQTDREVAECVVQAYKTGAVSKVLSLAALQRRCESSVNSLYGDVSNRLFSSCFTMDLDKLKIAVQLLEGDDLPIDWEGASDNRDLNVIDNLDPDETTEKISKLQTETFKEMVDVTKLRHLLCKYVAPVGLASQGLATPTPETVEQRRVELKNHLDYCVETYPENKEDKPRRELQAPTDVRIGPFAHSGVVQMTMKMMEGSADLIRIHSGIEKNNLSAEEADNLLKEALGLLPKPEDLAPFLDQLLPKEVNTEKPFFLHVLLPEFARAAIGITLGGRIIRFMESMIISIYERAAVLGAPSAKKGTKREKKVKIYVPVFESLRGPFCTARKQYLGLLSDISLMLNQQETAEKLIPAIPREHWAAPGSYDAIVSCHPEVKADVMTSYKFAVQNLMHSSLMM</sequence>
<evidence type="ECO:0000256" key="1">
    <source>
        <dbReference type="ARBA" id="ARBA00006298"/>
    </source>
</evidence>
<evidence type="ECO:0000256" key="3">
    <source>
        <dbReference type="ARBA" id="ARBA00029872"/>
    </source>
</evidence>
<evidence type="ECO:0000256" key="2">
    <source>
        <dbReference type="ARBA" id="ARBA00022803"/>
    </source>
</evidence>
<dbReference type="InterPro" id="IPR019183">
    <property type="entry name" value="NAA25_NatB_aux_su"/>
</dbReference>
<evidence type="ECO:0000313" key="5">
    <source>
        <dbReference type="WBParaSite" id="L893_g6099.t1"/>
    </source>
</evidence>
<dbReference type="AlphaFoldDB" id="A0A1I8AJ23"/>
<dbReference type="Pfam" id="PF09797">
    <property type="entry name" value="NatB_MDM20"/>
    <property type="match status" value="1"/>
</dbReference>
<comment type="similarity">
    <text evidence="1">Belongs to the MDM20/NAA25 family.</text>
</comment>
<dbReference type="SUPFAM" id="SSF48452">
    <property type="entry name" value="TPR-like"/>
    <property type="match status" value="1"/>
</dbReference>
<dbReference type="Gene3D" id="1.25.40.1040">
    <property type="match status" value="1"/>
</dbReference>
<dbReference type="Proteomes" id="UP000095287">
    <property type="component" value="Unplaced"/>
</dbReference>
<dbReference type="InterPro" id="IPR011990">
    <property type="entry name" value="TPR-like_helical_dom_sf"/>
</dbReference>
<dbReference type="PANTHER" id="PTHR22767">
    <property type="entry name" value="N-TERMINAL ACETYLTRANSFERASE-RELATED"/>
    <property type="match status" value="1"/>
</dbReference>